<dbReference type="RefSeq" id="WP_134384602.1">
    <property type="nucleotide sequence ID" value="NZ_BMWW01000001.1"/>
</dbReference>
<evidence type="ECO:0000313" key="3">
    <source>
        <dbReference type="Proteomes" id="UP000294359"/>
    </source>
</evidence>
<evidence type="ECO:0008006" key="5">
    <source>
        <dbReference type="Google" id="ProtNLM"/>
    </source>
</evidence>
<dbReference type="InterPro" id="IPR022050">
    <property type="entry name" value="T_hemolysin"/>
</dbReference>
<accession>A0A4V1ATN8</accession>
<keyword evidence="3" id="KW-1185">Reference proteome</keyword>
<reference evidence="1" key="3">
    <citation type="submission" date="2022-12" db="EMBL/GenBank/DDBJ databases">
        <authorList>
            <person name="Sun Q."/>
            <person name="Kim S."/>
        </authorList>
    </citation>
    <scope>NUCLEOTIDE SEQUENCE</scope>
    <source>
        <strain evidence="1">KCTC 12344</strain>
    </source>
</reference>
<dbReference type="AlphaFoldDB" id="A0A4V1ATN8"/>
<dbReference type="Proteomes" id="UP000619512">
    <property type="component" value="Unassembled WGS sequence"/>
</dbReference>
<dbReference type="EMBL" id="BMWW01000001">
    <property type="protein sequence ID" value="GGY76137.1"/>
    <property type="molecule type" value="Genomic_DNA"/>
</dbReference>
<dbReference type="OrthoDB" id="7432757at2"/>
<proteinExistence type="predicted"/>
<organism evidence="1 4">
    <name type="scientific">Pseudoduganella plicata</name>
    <dbReference type="NCBI Taxonomy" id="321984"/>
    <lineage>
        <taxon>Bacteria</taxon>
        <taxon>Pseudomonadati</taxon>
        <taxon>Pseudomonadota</taxon>
        <taxon>Betaproteobacteria</taxon>
        <taxon>Burkholderiales</taxon>
        <taxon>Oxalobacteraceae</taxon>
        <taxon>Telluria group</taxon>
        <taxon>Pseudoduganella</taxon>
    </lineage>
</organism>
<protein>
    <recommendedName>
        <fullName evidence="5">Thermostable hemolysin</fullName>
    </recommendedName>
</protein>
<gene>
    <name evidence="2" type="ORF">E1742_09215</name>
    <name evidence="1" type="ORF">GCM10007388_05950</name>
</gene>
<reference evidence="2 3" key="2">
    <citation type="submission" date="2019-03" db="EMBL/GenBank/DDBJ databases">
        <title>Draft Genome Sequences of Six Type Strains of the Genus Massilia.</title>
        <authorList>
            <person name="Miess H."/>
            <person name="Frediansyhah A."/>
            <person name="Gross H."/>
        </authorList>
    </citation>
    <scope>NUCLEOTIDE SEQUENCE [LARGE SCALE GENOMIC DNA]</scope>
    <source>
        <strain evidence="2 3">DSM 17505</strain>
    </source>
</reference>
<evidence type="ECO:0000313" key="4">
    <source>
        <dbReference type="Proteomes" id="UP000619512"/>
    </source>
</evidence>
<name>A0A4V1ATN8_9BURK</name>
<evidence type="ECO:0000313" key="1">
    <source>
        <dbReference type="EMBL" id="GGY76137.1"/>
    </source>
</evidence>
<dbReference type="Proteomes" id="UP000294359">
    <property type="component" value="Chromosome"/>
</dbReference>
<sequence>MFQLEQNGRSLVFKLVGPNDRYYDASVALARTVYRHAYGATIAPRPHRFIVCIDRATDKALACAGLSFGGRAALFSEHYLDRPLEQIVADIFQRDVARGDIAEVTALATVEPSMGTELMRALPLVCWYLGLRGVICTVTAKLRRSFASLKLQFHELAVADAARLPETPGVNWGTYYDTSPVTGLLRVDRVGHYFDAVCGRYNRHLLADPSADGLENVAARMSDPQAANTAPVAHLMGEAA</sequence>
<dbReference type="EMBL" id="CP038026">
    <property type="protein sequence ID" value="QBQ36318.1"/>
    <property type="molecule type" value="Genomic_DNA"/>
</dbReference>
<evidence type="ECO:0000313" key="2">
    <source>
        <dbReference type="EMBL" id="QBQ36318.1"/>
    </source>
</evidence>
<reference evidence="1" key="1">
    <citation type="journal article" date="2014" name="Int. J. Syst. Evol. Microbiol.">
        <title>Complete genome sequence of Corynebacterium casei LMG S-19264T (=DSM 44701T), isolated from a smear-ripened cheese.</title>
        <authorList>
            <consortium name="US DOE Joint Genome Institute (JGI-PGF)"/>
            <person name="Walter F."/>
            <person name="Albersmeier A."/>
            <person name="Kalinowski J."/>
            <person name="Ruckert C."/>
        </authorList>
    </citation>
    <scope>NUCLEOTIDE SEQUENCE</scope>
    <source>
        <strain evidence="1">KCTC 12344</strain>
    </source>
</reference>
<dbReference type="Pfam" id="PF12261">
    <property type="entry name" value="T_hemolysin"/>
    <property type="match status" value="1"/>
</dbReference>